<evidence type="ECO:0000313" key="3">
    <source>
        <dbReference type="WBParaSite" id="GPUH_0000846301-mRNA-1"/>
    </source>
</evidence>
<dbReference type="WBParaSite" id="GPUH_0000846301-mRNA-1">
    <property type="protein sequence ID" value="GPUH_0000846301-mRNA-1"/>
    <property type="gene ID" value="GPUH_0000846301"/>
</dbReference>
<dbReference type="AlphaFoldDB" id="A0A183DIB3"/>
<dbReference type="Proteomes" id="UP000271098">
    <property type="component" value="Unassembled WGS sequence"/>
</dbReference>
<reference evidence="1 2" key="2">
    <citation type="submission" date="2018-11" db="EMBL/GenBank/DDBJ databases">
        <authorList>
            <consortium name="Pathogen Informatics"/>
        </authorList>
    </citation>
    <scope>NUCLEOTIDE SEQUENCE [LARGE SCALE GENOMIC DNA]</scope>
</reference>
<proteinExistence type="predicted"/>
<organism evidence="3">
    <name type="scientific">Gongylonema pulchrum</name>
    <dbReference type="NCBI Taxonomy" id="637853"/>
    <lineage>
        <taxon>Eukaryota</taxon>
        <taxon>Metazoa</taxon>
        <taxon>Ecdysozoa</taxon>
        <taxon>Nematoda</taxon>
        <taxon>Chromadorea</taxon>
        <taxon>Rhabditida</taxon>
        <taxon>Spirurina</taxon>
        <taxon>Spiruromorpha</taxon>
        <taxon>Spiruroidea</taxon>
        <taxon>Gongylonematidae</taxon>
        <taxon>Gongylonema</taxon>
    </lineage>
</organism>
<dbReference type="EMBL" id="UYRT01024710">
    <property type="protein sequence ID" value="VDK62756.1"/>
    <property type="molecule type" value="Genomic_DNA"/>
</dbReference>
<evidence type="ECO:0000313" key="2">
    <source>
        <dbReference type="Proteomes" id="UP000271098"/>
    </source>
</evidence>
<accession>A0A183DIB3</accession>
<keyword evidence="2" id="KW-1185">Reference proteome</keyword>
<reference evidence="3" key="1">
    <citation type="submission" date="2016-06" db="UniProtKB">
        <authorList>
            <consortium name="WormBaseParasite"/>
        </authorList>
    </citation>
    <scope>IDENTIFICATION</scope>
</reference>
<protein>
    <submittedName>
        <fullName evidence="1 3">Uncharacterized protein</fullName>
    </submittedName>
</protein>
<sequence length="52" mass="6059">MCRIRTVPRRRASICIHVVSAIPVSAYRVFISDLNSHLISVTVRHCHERWLC</sequence>
<evidence type="ECO:0000313" key="1">
    <source>
        <dbReference type="EMBL" id="VDK62756.1"/>
    </source>
</evidence>
<gene>
    <name evidence="1" type="ORF">GPUH_LOCUS8453</name>
</gene>
<name>A0A183DIB3_9BILA</name>